<name>A0A835K4K3_9ROSI</name>
<evidence type="ECO:0000313" key="1">
    <source>
        <dbReference type="EMBL" id="KAF9682374.1"/>
    </source>
</evidence>
<evidence type="ECO:0000313" key="2">
    <source>
        <dbReference type="Proteomes" id="UP000657918"/>
    </source>
</evidence>
<comment type="caution">
    <text evidence="1">The sequence shown here is derived from an EMBL/GenBank/DDBJ whole genome shotgun (WGS) entry which is preliminary data.</text>
</comment>
<gene>
    <name evidence="1" type="ORF">SADUNF_Sadunf05G0102400</name>
</gene>
<dbReference type="Proteomes" id="UP000657918">
    <property type="component" value="Unassembled WGS sequence"/>
</dbReference>
<keyword evidence="2" id="KW-1185">Reference proteome</keyword>
<sequence length="85" mass="9592">MPLVSSPFFPSLSVRCPEFLKLKMHSTYGPLVALVVRGLTGYCQLNCGTKSSARHRFLSMSCWRGHAVEEEEKPFSHQPSCLQTY</sequence>
<dbReference type="EMBL" id="JADGMS010000005">
    <property type="protein sequence ID" value="KAF9682374.1"/>
    <property type="molecule type" value="Genomic_DNA"/>
</dbReference>
<proteinExistence type="predicted"/>
<organism evidence="1 2">
    <name type="scientific">Salix dunnii</name>
    <dbReference type="NCBI Taxonomy" id="1413687"/>
    <lineage>
        <taxon>Eukaryota</taxon>
        <taxon>Viridiplantae</taxon>
        <taxon>Streptophyta</taxon>
        <taxon>Embryophyta</taxon>
        <taxon>Tracheophyta</taxon>
        <taxon>Spermatophyta</taxon>
        <taxon>Magnoliopsida</taxon>
        <taxon>eudicotyledons</taxon>
        <taxon>Gunneridae</taxon>
        <taxon>Pentapetalae</taxon>
        <taxon>rosids</taxon>
        <taxon>fabids</taxon>
        <taxon>Malpighiales</taxon>
        <taxon>Salicaceae</taxon>
        <taxon>Saliceae</taxon>
        <taxon>Salix</taxon>
    </lineage>
</organism>
<dbReference type="AlphaFoldDB" id="A0A835K4K3"/>
<accession>A0A835K4K3</accession>
<reference evidence="1 2" key="1">
    <citation type="submission" date="2020-10" db="EMBL/GenBank/DDBJ databases">
        <title>Plant Genome Project.</title>
        <authorList>
            <person name="Zhang R.-G."/>
        </authorList>
    </citation>
    <scope>NUCLEOTIDE SEQUENCE [LARGE SCALE GENOMIC DNA]</scope>
    <source>
        <strain evidence="1">FAFU-HL-1</strain>
        <tissue evidence="1">Leaf</tissue>
    </source>
</reference>
<protein>
    <submittedName>
        <fullName evidence="1">Uncharacterized protein</fullName>
    </submittedName>
</protein>